<evidence type="ECO:0000313" key="1">
    <source>
        <dbReference type="EMBL" id="APH54193.1"/>
    </source>
</evidence>
<reference evidence="2" key="1">
    <citation type="submission" date="2016-11" db="EMBL/GenBank/DDBJ databases">
        <title>Comparative genomic and phenotypic analysis of Granulibacter bethesdensis clinical isolates from patients with chronic granulomatous disease.</title>
        <authorList>
            <person name="Zarember K.A."/>
            <person name="Porcella S.F."/>
            <person name="Chu J."/>
            <person name="Ding L."/>
            <person name="Dahlstrom E."/>
            <person name="Barbian K."/>
            <person name="Martens C."/>
            <person name="Sykora L."/>
            <person name="Kramer S."/>
            <person name="Pettinato A.M."/>
            <person name="Hong H."/>
            <person name="Wald G."/>
            <person name="Berg L.J."/>
            <person name="Rogge L.S."/>
            <person name="Greenberg D.E."/>
            <person name="Falcone E.L."/>
            <person name="Neves J.F."/>
            <person name="Simoes M.J."/>
            <person name="Casal M."/>
            <person name="Rodriguez-Lopez F.C."/>
            <person name="Zelazny A."/>
            <person name="Gallin J.I."/>
            <person name="Holland S.M."/>
        </authorList>
    </citation>
    <scope>NUCLEOTIDE SEQUENCE [LARGE SCALE GENOMIC DNA]</scope>
    <source>
        <strain evidence="2">NIH9.1</strain>
    </source>
</reference>
<gene>
    <name evidence="1" type="ORF">GbCGDNIH9_8739</name>
</gene>
<name>A0AAC9KBI2_9PROT</name>
<sequence>MCANNRQRLYSPSTLLLWFWEAMRFPKRDTRAAVLLAVHFREGVTAPFCLQVAGYKLRFTETKAPVGVAVLDHGEHDILRRHAAAFGKAARHELVECLLHLLRPRARRHVDQDALFGAFEAQPGIFHNKV</sequence>
<dbReference type="EMBL" id="CP018191">
    <property type="protein sequence ID" value="APH54193.1"/>
    <property type="molecule type" value="Genomic_DNA"/>
</dbReference>
<protein>
    <submittedName>
        <fullName evidence="1">Uncharacterized protein</fullName>
    </submittedName>
</protein>
<dbReference type="Proteomes" id="UP000182373">
    <property type="component" value="Chromosome"/>
</dbReference>
<organism evidence="1 2">
    <name type="scientific">Granulibacter bethesdensis</name>
    <dbReference type="NCBI Taxonomy" id="364410"/>
    <lineage>
        <taxon>Bacteria</taxon>
        <taxon>Pseudomonadati</taxon>
        <taxon>Pseudomonadota</taxon>
        <taxon>Alphaproteobacteria</taxon>
        <taxon>Acetobacterales</taxon>
        <taxon>Acetobacteraceae</taxon>
        <taxon>Granulibacter</taxon>
    </lineage>
</organism>
<dbReference type="AlphaFoldDB" id="A0AAC9KBI2"/>
<proteinExistence type="predicted"/>
<accession>A0AAC9KBI2</accession>
<evidence type="ECO:0000313" key="2">
    <source>
        <dbReference type="Proteomes" id="UP000182373"/>
    </source>
</evidence>